<dbReference type="RefSeq" id="XP_005790564.1">
    <property type="nucleotide sequence ID" value="XM_005790507.1"/>
</dbReference>
<evidence type="ECO:0000313" key="1">
    <source>
        <dbReference type="EnsemblProtists" id="EOD38135"/>
    </source>
</evidence>
<reference evidence="2" key="1">
    <citation type="journal article" date="2013" name="Nature">
        <title>Pan genome of the phytoplankton Emiliania underpins its global distribution.</title>
        <authorList>
            <person name="Read B.A."/>
            <person name="Kegel J."/>
            <person name="Klute M.J."/>
            <person name="Kuo A."/>
            <person name="Lefebvre S.C."/>
            <person name="Maumus F."/>
            <person name="Mayer C."/>
            <person name="Miller J."/>
            <person name="Monier A."/>
            <person name="Salamov A."/>
            <person name="Young J."/>
            <person name="Aguilar M."/>
            <person name="Claverie J.M."/>
            <person name="Frickenhaus S."/>
            <person name="Gonzalez K."/>
            <person name="Herman E.K."/>
            <person name="Lin Y.C."/>
            <person name="Napier J."/>
            <person name="Ogata H."/>
            <person name="Sarno A.F."/>
            <person name="Shmutz J."/>
            <person name="Schroeder D."/>
            <person name="de Vargas C."/>
            <person name="Verret F."/>
            <person name="von Dassow P."/>
            <person name="Valentin K."/>
            <person name="Van de Peer Y."/>
            <person name="Wheeler G."/>
            <person name="Dacks J.B."/>
            <person name="Delwiche C.F."/>
            <person name="Dyhrman S.T."/>
            <person name="Glockner G."/>
            <person name="John U."/>
            <person name="Richards T."/>
            <person name="Worden A.Z."/>
            <person name="Zhang X."/>
            <person name="Grigoriev I.V."/>
            <person name="Allen A.E."/>
            <person name="Bidle K."/>
            <person name="Borodovsky M."/>
            <person name="Bowler C."/>
            <person name="Brownlee C."/>
            <person name="Cock J.M."/>
            <person name="Elias M."/>
            <person name="Gladyshev V.N."/>
            <person name="Groth M."/>
            <person name="Guda C."/>
            <person name="Hadaegh A."/>
            <person name="Iglesias-Rodriguez M.D."/>
            <person name="Jenkins J."/>
            <person name="Jones B.M."/>
            <person name="Lawson T."/>
            <person name="Leese F."/>
            <person name="Lindquist E."/>
            <person name="Lobanov A."/>
            <person name="Lomsadze A."/>
            <person name="Malik S.B."/>
            <person name="Marsh M.E."/>
            <person name="Mackinder L."/>
            <person name="Mock T."/>
            <person name="Mueller-Roeber B."/>
            <person name="Pagarete A."/>
            <person name="Parker M."/>
            <person name="Probert I."/>
            <person name="Quesneville H."/>
            <person name="Raines C."/>
            <person name="Rensing S.A."/>
            <person name="Riano-Pachon D.M."/>
            <person name="Richier S."/>
            <person name="Rokitta S."/>
            <person name="Shiraiwa Y."/>
            <person name="Soanes D.M."/>
            <person name="van der Giezen M."/>
            <person name="Wahlund T.M."/>
            <person name="Williams B."/>
            <person name="Wilson W."/>
            <person name="Wolfe G."/>
            <person name="Wurch L.L."/>
        </authorList>
    </citation>
    <scope>NUCLEOTIDE SEQUENCE</scope>
</reference>
<keyword evidence="2" id="KW-1185">Reference proteome</keyword>
<proteinExistence type="predicted"/>
<reference evidence="1" key="2">
    <citation type="submission" date="2024-10" db="UniProtKB">
        <authorList>
            <consortium name="EnsemblProtists"/>
        </authorList>
    </citation>
    <scope>IDENTIFICATION</scope>
</reference>
<dbReference type="Proteomes" id="UP000013827">
    <property type="component" value="Unassembled WGS sequence"/>
</dbReference>
<dbReference type="EnsemblProtists" id="EOD38135">
    <property type="protein sequence ID" value="EOD38135"/>
    <property type="gene ID" value="EMIHUDRAFT_200613"/>
</dbReference>
<name>A0A0D3KQV0_EMIH1</name>
<sequence>MAEARSTMGAAAIPAAKPLATYDDAIQSQRIMTAFFELEITGDFEALKAAVNEWTACERSKCPGTNAQEFYISGDKKKMYLLETFDDEDAQVQHKWAHHCMAFADPALTGTGFASMNKHVKWIGWKYFGNLTPAVKERIPPIEAALGIQCTIFPALGGFRKK</sequence>
<dbReference type="GeneID" id="17283405"/>
<organism evidence="1 2">
    <name type="scientific">Emiliania huxleyi (strain CCMP1516)</name>
    <dbReference type="NCBI Taxonomy" id="280463"/>
    <lineage>
        <taxon>Eukaryota</taxon>
        <taxon>Haptista</taxon>
        <taxon>Haptophyta</taxon>
        <taxon>Prymnesiophyceae</taxon>
        <taxon>Isochrysidales</taxon>
        <taxon>Noelaerhabdaceae</taxon>
        <taxon>Emiliania</taxon>
    </lineage>
</organism>
<dbReference type="PaxDb" id="2903-EOD38135"/>
<protein>
    <recommendedName>
        <fullName evidence="3">ABM domain-containing protein</fullName>
    </recommendedName>
</protein>
<dbReference type="KEGG" id="ehx:EMIHUDRAFT_200613"/>
<evidence type="ECO:0000313" key="2">
    <source>
        <dbReference type="Proteomes" id="UP000013827"/>
    </source>
</evidence>
<dbReference type="AlphaFoldDB" id="A0A0D3KQV0"/>
<evidence type="ECO:0008006" key="3">
    <source>
        <dbReference type="Google" id="ProtNLM"/>
    </source>
</evidence>
<accession>A0A0D3KQV0</accession>
<dbReference type="HOGENOM" id="CLU_1638534_0_0_1"/>